<dbReference type="AlphaFoldDB" id="A0A4P8EJZ9"/>
<protein>
    <recommendedName>
        <fullName evidence="3">Serine/threonine protein phosphatase</fullName>
    </recommendedName>
</protein>
<name>A0A4P8EJZ9_9RHOB</name>
<dbReference type="SUPFAM" id="SSF56112">
    <property type="entry name" value="Protein kinase-like (PK-like)"/>
    <property type="match status" value="1"/>
</dbReference>
<evidence type="ECO:0008006" key="3">
    <source>
        <dbReference type="Google" id="ProtNLM"/>
    </source>
</evidence>
<dbReference type="RefSeq" id="WP_137195314.1">
    <property type="nucleotide sequence ID" value="NZ_CP039965.1"/>
</dbReference>
<accession>A0A4P8EJZ9</accession>
<dbReference type="EMBL" id="CP039965">
    <property type="protein sequence ID" value="QCO57520.1"/>
    <property type="molecule type" value="Genomic_DNA"/>
</dbReference>
<geneLocation type="plasmid" evidence="1 2">
    <name>unnamed1</name>
</geneLocation>
<organism evidence="1 2">
    <name type="scientific">Pseudorhodobacter turbinis</name>
    <dbReference type="NCBI Taxonomy" id="2500533"/>
    <lineage>
        <taxon>Bacteria</taxon>
        <taxon>Pseudomonadati</taxon>
        <taxon>Pseudomonadota</taxon>
        <taxon>Alphaproteobacteria</taxon>
        <taxon>Rhodobacterales</taxon>
        <taxon>Paracoccaceae</taxon>
        <taxon>Pseudorhodobacter</taxon>
    </lineage>
</organism>
<dbReference type="KEGG" id="pseb:EOK75_17575"/>
<proteinExistence type="predicted"/>
<evidence type="ECO:0000313" key="2">
    <source>
        <dbReference type="Proteomes" id="UP000298631"/>
    </source>
</evidence>
<keyword evidence="1" id="KW-0614">Plasmid</keyword>
<dbReference type="InterPro" id="IPR011009">
    <property type="entry name" value="Kinase-like_dom_sf"/>
</dbReference>
<evidence type="ECO:0000313" key="1">
    <source>
        <dbReference type="EMBL" id="QCO57520.1"/>
    </source>
</evidence>
<gene>
    <name evidence="1" type="ORF">EOK75_17575</name>
</gene>
<reference evidence="1 2" key="1">
    <citation type="submission" date="2019-05" db="EMBL/GenBank/DDBJ databases">
        <title>Pseudorhodobacter turbinis sp. nov., isolated from the gut of the Korean turban shell.</title>
        <authorList>
            <person name="Jeong Y.-S."/>
            <person name="Kang W.-R."/>
            <person name="Bae J.-W."/>
        </authorList>
    </citation>
    <scope>NUCLEOTIDE SEQUENCE [LARGE SCALE GENOMIC DNA]</scope>
    <source>
        <strain evidence="1 2">S12M18</strain>
        <plasmid evidence="1 2">unnamed1</plasmid>
    </source>
</reference>
<dbReference type="Proteomes" id="UP000298631">
    <property type="component" value="Plasmid unnamed1"/>
</dbReference>
<sequence length="243" mass="26626">MASLTGTDPMLEAAIQAALTGPYHRIMALDLADGRKVWLKRAEHLTGRMRLQKGDGAKGFARERDGLHLLAQVGLPAAPILAEGPDWFVTPDLGSTLRQLMWDPEGDKTPVFAAAGAALARLHLQSYRHGRPAIRDFCWNGTDIHFIDLERFSPVKSDPRGLALDLLIFAHSLVADGFRVAGPVPLQEAALGAYRDLAPGIWAQAQTTAAWLRWLPPIARLKSGSRDFRAIGPTLELFRRDQG</sequence>
<dbReference type="OrthoDB" id="7839681at2"/>
<keyword evidence="2" id="KW-1185">Reference proteome</keyword>